<feature type="domain" description="HTH myb-type" evidence="9">
    <location>
        <begin position="423"/>
        <end position="478"/>
    </location>
</feature>
<feature type="compositionally biased region" description="Basic and acidic residues" evidence="7">
    <location>
        <begin position="47"/>
        <end position="58"/>
    </location>
</feature>
<evidence type="ECO:0000256" key="5">
    <source>
        <dbReference type="ARBA" id="ARBA00023242"/>
    </source>
</evidence>
<feature type="domain" description="Myb-like" evidence="8">
    <location>
        <begin position="315"/>
        <end position="367"/>
    </location>
</feature>
<dbReference type="CDD" id="cd00167">
    <property type="entry name" value="SANT"/>
    <property type="match status" value="3"/>
</dbReference>
<dbReference type="Proteomes" id="UP000221080">
    <property type="component" value="Chromosome 22"/>
</dbReference>
<reference evidence="11 12" key="2">
    <citation type="submission" date="2025-04" db="UniProtKB">
        <authorList>
            <consortium name="RefSeq"/>
        </authorList>
    </citation>
    <scope>IDENTIFICATION</scope>
    <source>
        <tissue evidence="11 12">Blood</tissue>
    </source>
</reference>
<organism evidence="10 11">
    <name type="scientific">Ictalurus punctatus</name>
    <name type="common">Channel catfish</name>
    <name type="synonym">Silurus punctatus</name>
    <dbReference type="NCBI Taxonomy" id="7998"/>
    <lineage>
        <taxon>Eukaryota</taxon>
        <taxon>Metazoa</taxon>
        <taxon>Chordata</taxon>
        <taxon>Craniata</taxon>
        <taxon>Vertebrata</taxon>
        <taxon>Euteleostomi</taxon>
        <taxon>Actinopterygii</taxon>
        <taxon>Neopterygii</taxon>
        <taxon>Teleostei</taxon>
        <taxon>Ostariophysi</taxon>
        <taxon>Siluriformes</taxon>
        <taxon>Ictaluridae</taxon>
        <taxon>Ictalurus</taxon>
    </lineage>
</organism>
<dbReference type="GeneID" id="108255883"/>
<feature type="compositionally biased region" description="Low complexity" evidence="7">
    <location>
        <begin position="1194"/>
        <end position="1204"/>
    </location>
</feature>
<dbReference type="STRING" id="7998.ENSIPUP00000027603"/>
<evidence type="ECO:0000313" key="12">
    <source>
        <dbReference type="RefSeq" id="XP_047005734.2"/>
    </source>
</evidence>
<feature type="compositionally biased region" description="Basic residues" evidence="7">
    <location>
        <begin position="1020"/>
        <end position="1030"/>
    </location>
</feature>
<feature type="domain" description="HTH myb-type" evidence="9">
    <location>
        <begin position="479"/>
        <end position="530"/>
    </location>
</feature>
<keyword evidence="4" id="KW-0804">Transcription</keyword>
<dbReference type="PROSITE" id="PS51294">
    <property type="entry name" value="HTH_MYB"/>
    <property type="match status" value="3"/>
</dbReference>
<dbReference type="GO" id="GO:0001006">
    <property type="term" value="F:RNA polymerase III type 3 promoter sequence-specific DNA binding"/>
    <property type="evidence" value="ECO:0007669"/>
    <property type="project" value="TreeGrafter"/>
</dbReference>
<evidence type="ECO:0000259" key="8">
    <source>
        <dbReference type="PROSITE" id="PS50090"/>
    </source>
</evidence>
<keyword evidence="2" id="KW-0805">Transcription regulation</keyword>
<evidence type="ECO:0000256" key="4">
    <source>
        <dbReference type="ARBA" id="ARBA00023163"/>
    </source>
</evidence>
<feature type="domain" description="Myb-like" evidence="8">
    <location>
        <begin position="475"/>
        <end position="526"/>
    </location>
</feature>
<protein>
    <submittedName>
        <fullName evidence="11 12">snRNA-activating protein complex subunit 4 isoform X1</fullName>
    </submittedName>
</protein>
<dbReference type="GO" id="GO:0042796">
    <property type="term" value="P:snRNA transcription by RNA polymerase III"/>
    <property type="evidence" value="ECO:0007669"/>
    <property type="project" value="TreeGrafter"/>
</dbReference>
<dbReference type="GO" id="GO:0019185">
    <property type="term" value="C:snRNA-activating protein complex"/>
    <property type="evidence" value="ECO:0007669"/>
    <property type="project" value="TreeGrafter"/>
</dbReference>
<evidence type="ECO:0000256" key="3">
    <source>
        <dbReference type="ARBA" id="ARBA00023125"/>
    </source>
</evidence>
<sequence length="1641" mass="182908">MAFSEDLLAQRNKLQHEILALENTLGNDGNIADLLSSGSDSAEESDDSGHAGEDVAHKDLEAERQQVQREIEELERKLGADAALVDALTDSENGRLSDSSGEDSEDLDLPQDIETCLQMNLVYQEVLKEKLADLERLLNENREQQKELEEQVSGPAYINPGLPHLKLYLGSFMKPYFKDKLTGLGPPANEETKERLSHGTKPCDEMKIRRWEPWQKTLLMNSVAADAMKRMLQPKLSKMEYLTTKMCKAEGAEKEELQKQIALLEKDITEIRSMKDDQLYGDRHDDHDWDKISNIDFEGIRQPDDLMRFWQNYLHPSIDKSTWNQDEIAKLAEVAQEHMYRHWEQIAESLGTGRTAFMCFQVYQRYISKQFRKREWTEEEDQVFRELVDKMRIGNFIPYTQISYFIEGRDSSQLNYRWTCVLDPSIKKGPWTKEEDQLLLNAVKKYGCKEWWKIRQEVPGRTDNYCRDRYLDCLRTDVKKGAWSDEEVELLKKLVEKYGVGKWAKIASEIPNRLDSQCLNKWRYMMHMAHKESVKRERTRSVKLEPQLKRRRVSQVKRRKLKEEYDFKTESDTSEDEKERVPYMDSDGENKVENEVENFSSTEDCRLEYVQPDIKEWIPARGNKLVYSPGNLKTILVRVPTEAEESAGGCVRNTVLDNLGNPVKTYVGMEPPVLQESNSNNEHAMIMVSECDVKRFLNCRRAYVLKVKARKTKTSLPSSTNQNDAKNDEEEDKTETESDRRKCKPVHKRVPTTKLSYDLMLAITPWIGNVMMPLSFIQRRACEADVVRKRAADIPLLKSPVFLLFLQALKVDADGCKKVIEARKDKASSAPGSQLKPYPAKKPTPGSYYHVKTVSDILAERTAQKKLSRPLQSPEFLEPQLLPQPAKIAQRPQQQSKTKQVMQSASQEINATMILPQTFVVAQSNTDNKVATSHNVVQRILPLLQLGTQEASKSPQPVQHLEVPKESERVTETASCPTTSVSTTGPPTETLEGVHAPKRKHKPTLKAQALMDNASAKKQERNRKLKKQAAKKQQNAATTENNITQTVAVPPNTTAWILTPAGLMPVAGIQVQSPDIPGNHYQVMQNKVQMLFHPPVIVNQSSCVALNNAVKPINPKADLPGNNNISLTAGSNLGQNPRPSSVSDNNIDSSLPSSPQVLPETNVPTSITGSTAHVPPSKTPWNQKKPVTQMNPMSSPVPVSSSPVGTNKNRTPSCISDATNNVPNVSSVSAVTSTPSIPSVDPLNSSGPGTIPGSQSQRMPHPVSQVLFQHPIIVNQNGSLALINPTGPCLITNAPPTATANVTMVPTNSIAPNVNNNLPTSSNEGSLAVNVAEPCLNTNSPPIATANVSRVPPNSAAPNINKSHPTSTEGCISPAYSIISTSAPSSALNETSHATPQFGFVNSPVTVNVGGLPTNLLCVNTHISSMTTSCQKLPQTVVAQKAPQAKRQTVQRSATTSNPRPKKITFDPSLMFFEQPDQVKNWLKGNDGITLPGLKDKLPYLPPFVTSINTLNTLLKGRDSLLKSAVQLLPEEHEDNTEEEAKIAAVRKMVSERFKTNQAYLLLKARFLSCFTLPALLATINPCIELTDALDPEDGMGKVKPKQFGDDQFEPLGSLLKESELTATQFPGSKPRNQTDSHKNA</sequence>
<dbReference type="Gene3D" id="1.10.10.60">
    <property type="entry name" value="Homeodomain-like"/>
    <property type="match status" value="4"/>
</dbReference>
<reference evidence="10" key="1">
    <citation type="journal article" date="2016" name="Nat. Commun.">
        <title>The channel catfish genome sequence provides insights into the evolution of scale formation in teleosts.</title>
        <authorList>
            <person name="Liu Z."/>
            <person name="Liu S."/>
            <person name="Yao J."/>
            <person name="Bao L."/>
            <person name="Zhang J."/>
            <person name="Li Y."/>
            <person name="Jiang C."/>
            <person name="Sun L."/>
            <person name="Wang R."/>
            <person name="Zhang Y."/>
            <person name="Zhou T."/>
            <person name="Zeng Q."/>
            <person name="Fu Q."/>
            <person name="Gao S."/>
            <person name="Li N."/>
            <person name="Koren S."/>
            <person name="Jiang Y."/>
            <person name="Zimin A."/>
            <person name="Xu P."/>
            <person name="Phillippy A.M."/>
            <person name="Geng X."/>
            <person name="Song L."/>
            <person name="Sun F."/>
            <person name="Li C."/>
            <person name="Wang X."/>
            <person name="Chen A."/>
            <person name="Jin Y."/>
            <person name="Yuan Z."/>
            <person name="Yang Y."/>
            <person name="Tan S."/>
            <person name="Peatman E."/>
            <person name="Lu J."/>
            <person name="Qin Z."/>
            <person name="Dunham R."/>
            <person name="Li Z."/>
            <person name="Sonstegard T."/>
            <person name="Feng J."/>
            <person name="Danzmann R.G."/>
            <person name="Schroeder S."/>
            <person name="Scheffler B."/>
            <person name="Duke M.V."/>
            <person name="Ballard L."/>
            <person name="Kucuktas H."/>
            <person name="Kaltenboeck L."/>
            <person name="Liu H."/>
            <person name="Armbruster J."/>
            <person name="Xie Y."/>
            <person name="Kirby M.L."/>
            <person name="Tian Y."/>
            <person name="Flanagan M.E."/>
            <person name="Mu W."/>
            <person name="Waldbieser G.C."/>
        </authorList>
    </citation>
    <scope>NUCLEOTIDE SEQUENCE [LARGE SCALE GENOMIC DNA]</scope>
    <source>
        <strain evidence="10">SDA103</strain>
    </source>
</reference>
<feature type="region of interest" description="Disordered" evidence="7">
    <location>
        <begin position="565"/>
        <end position="586"/>
    </location>
</feature>
<keyword evidence="6" id="KW-0175">Coiled coil</keyword>
<keyword evidence="3" id="KW-0238">DNA-binding</keyword>
<dbReference type="InterPro" id="IPR017930">
    <property type="entry name" value="Myb_dom"/>
</dbReference>
<dbReference type="Pfam" id="PF13921">
    <property type="entry name" value="Myb_DNA-bind_6"/>
    <property type="match status" value="1"/>
</dbReference>
<feature type="domain" description="HTH myb-type" evidence="9">
    <location>
        <begin position="315"/>
        <end position="371"/>
    </location>
</feature>
<feature type="region of interest" description="Disordered" evidence="7">
    <location>
        <begin position="1620"/>
        <end position="1641"/>
    </location>
</feature>
<dbReference type="PROSITE" id="PS50090">
    <property type="entry name" value="MYB_LIKE"/>
    <property type="match status" value="4"/>
</dbReference>
<dbReference type="GO" id="GO:0042795">
    <property type="term" value="P:snRNA transcription by RNA polymerase II"/>
    <property type="evidence" value="ECO:0007669"/>
    <property type="project" value="TreeGrafter"/>
</dbReference>
<dbReference type="InterPro" id="IPR009057">
    <property type="entry name" value="Homeodomain-like_sf"/>
</dbReference>
<feature type="compositionally biased region" description="Polar residues" evidence="7">
    <location>
        <begin position="1121"/>
        <end position="1156"/>
    </location>
</feature>
<feature type="domain" description="Myb-like" evidence="8">
    <location>
        <begin position="423"/>
        <end position="474"/>
    </location>
</feature>
<feature type="coiled-coil region" evidence="6">
    <location>
        <begin position="247"/>
        <end position="274"/>
    </location>
</feature>
<dbReference type="FunFam" id="1.10.10.60:FF:000321">
    <property type="entry name" value="Small nuclear RNA-activating complex, polypeptide 4"/>
    <property type="match status" value="1"/>
</dbReference>
<keyword evidence="10" id="KW-1185">Reference proteome</keyword>
<keyword evidence="1" id="KW-0677">Repeat</keyword>
<gene>
    <name evidence="11 12" type="primary">snapc4</name>
</gene>
<dbReference type="InterPro" id="IPR051575">
    <property type="entry name" value="Myb-like_DNA-bd"/>
</dbReference>
<feature type="region of interest" description="Disordered" evidence="7">
    <location>
        <begin position="29"/>
        <end position="58"/>
    </location>
</feature>
<feature type="compositionally biased region" description="Polar residues" evidence="7">
    <location>
        <begin position="1179"/>
        <end position="1193"/>
    </location>
</feature>
<accession>A0A2D0PNY5</accession>
<feature type="compositionally biased region" description="Basic and acidic residues" evidence="7">
    <location>
        <begin position="962"/>
        <end position="971"/>
    </location>
</feature>
<dbReference type="SUPFAM" id="SSF46689">
    <property type="entry name" value="Homeodomain-like"/>
    <property type="match status" value="3"/>
</dbReference>
<dbReference type="CTD" id="6621"/>
<feature type="region of interest" description="Disordered" evidence="7">
    <location>
        <begin position="1114"/>
        <end position="1207"/>
    </location>
</feature>
<feature type="compositionally biased region" description="Polar residues" evidence="7">
    <location>
        <begin position="1621"/>
        <end position="1632"/>
    </location>
</feature>
<proteinExistence type="predicted"/>
<evidence type="ECO:0000256" key="6">
    <source>
        <dbReference type="SAM" id="Coils"/>
    </source>
</evidence>
<dbReference type="KEGG" id="ipu:108255883"/>
<feature type="coiled-coil region" evidence="6">
    <location>
        <begin position="124"/>
        <end position="154"/>
    </location>
</feature>
<dbReference type="PANTHER" id="PTHR46621:SF1">
    <property type="entry name" value="SNRNA-ACTIVATING PROTEIN COMPLEX SUBUNIT 4"/>
    <property type="match status" value="1"/>
</dbReference>
<feature type="domain" description="Myb-like" evidence="8">
    <location>
        <begin position="368"/>
        <end position="422"/>
    </location>
</feature>
<evidence type="ECO:0000313" key="10">
    <source>
        <dbReference type="Proteomes" id="UP000221080"/>
    </source>
</evidence>
<evidence type="ECO:0000313" key="11">
    <source>
        <dbReference type="RefSeq" id="XP_017307712.2"/>
    </source>
</evidence>
<evidence type="ECO:0000256" key="1">
    <source>
        <dbReference type="ARBA" id="ARBA00022737"/>
    </source>
</evidence>
<dbReference type="RefSeq" id="XP_047005734.2">
    <property type="nucleotide sequence ID" value="XM_047149778.2"/>
</dbReference>
<feature type="region of interest" description="Disordered" evidence="7">
    <location>
        <begin position="824"/>
        <end position="846"/>
    </location>
</feature>
<dbReference type="Pfam" id="PF00249">
    <property type="entry name" value="Myb_DNA-binding"/>
    <property type="match status" value="2"/>
</dbReference>
<dbReference type="SMART" id="SM00717">
    <property type="entry name" value="SANT"/>
    <property type="match status" value="5"/>
</dbReference>
<feature type="region of interest" description="Disordered" evidence="7">
    <location>
        <begin position="950"/>
        <end position="1039"/>
    </location>
</feature>
<dbReference type="GO" id="GO:0000978">
    <property type="term" value="F:RNA polymerase II cis-regulatory region sequence-specific DNA binding"/>
    <property type="evidence" value="ECO:0007669"/>
    <property type="project" value="TreeGrafter"/>
</dbReference>
<keyword evidence="5" id="KW-0539">Nucleus</keyword>
<dbReference type="PANTHER" id="PTHR46621">
    <property type="entry name" value="SNRNA-ACTIVATING PROTEIN COMPLEX SUBUNIT 4"/>
    <property type="match status" value="1"/>
</dbReference>
<evidence type="ECO:0000256" key="2">
    <source>
        <dbReference type="ARBA" id="ARBA00023015"/>
    </source>
</evidence>
<feature type="region of interest" description="Disordered" evidence="7">
    <location>
        <begin position="713"/>
        <end position="747"/>
    </location>
</feature>
<feature type="region of interest" description="Disordered" evidence="7">
    <location>
        <begin position="89"/>
        <end position="108"/>
    </location>
</feature>
<name>A0A2D0PNY5_ICTPU</name>
<feature type="region of interest" description="Disordered" evidence="7">
    <location>
        <begin position="1442"/>
        <end position="1461"/>
    </location>
</feature>
<feature type="compositionally biased region" description="Polar residues" evidence="7">
    <location>
        <begin position="1162"/>
        <end position="1171"/>
    </location>
</feature>
<evidence type="ECO:0000259" key="9">
    <source>
        <dbReference type="PROSITE" id="PS51294"/>
    </source>
</evidence>
<evidence type="ECO:0000256" key="7">
    <source>
        <dbReference type="SAM" id="MobiDB-lite"/>
    </source>
</evidence>
<dbReference type="RefSeq" id="XP_017307712.2">
    <property type="nucleotide sequence ID" value="XM_017452223.3"/>
</dbReference>
<feature type="compositionally biased region" description="Polar residues" evidence="7">
    <location>
        <begin position="1446"/>
        <end position="1459"/>
    </location>
</feature>
<dbReference type="InterPro" id="IPR001005">
    <property type="entry name" value="SANT/Myb"/>
</dbReference>
<dbReference type="OrthoDB" id="2143914at2759"/>
<feature type="compositionally biased region" description="Low complexity" evidence="7">
    <location>
        <begin position="975"/>
        <end position="990"/>
    </location>
</feature>